<feature type="domain" description="Anti-sigma-28 factor FlgM C-terminal" evidence="10">
    <location>
        <begin position="37"/>
        <end position="90"/>
    </location>
</feature>
<evidence type="ECO:0000256" key="2">
    <source>
        <dbReference type="ARBA" id="ARBA00017823"/>
    </source>
</evidence>
<keyword evidence="11" id="KW-0966">Cell projection</keyword>
<dbReference type="SUPFAM" id="SSF101498">
    <property type="entry name" value="Anti-sigma factor FlgM"/>
    <property type="match status" value="1"/>
</dbReference>
<evidence type="ECO:0000256" key="9">
    <source>
        <dbReference type="SAM" id="MobiDB-lite"/>
    </source>
</evidence>
<dbReference type="InterPro" id="IPR035890">
    <property type="entry name" value="Anti-sigma-28_factor_FlgM_sf"/>
</dbReference>
<keyword evidence="6" id="KW-0804">Transcription</keyword>
<keyword evidence="5" id="KW-0805">Transcription regulation</keyword>
<proteinExistence type="inferred from homology"/>
<dbReference type="Pfam" id="PF04316">
    <property type="entry name" value="FlgM"/>
    <property type="match status" value="1"/>
</dbReference>
<evidence type="ECO:0000256" key="6">
    <source>
        <dbReference type="ARBA" id="ARBA00023163"/>
    </source>
</evidence>
<keyword evidence="12" id="KW-1185">Reference proteome</keyword>
<feature type="compositionally biased region" description="Basic and acidic residues" evidence="9">
    <location>
        <begin position="1"/>
        <end position="26"/>
    </location>
</feature>
<dbReference type="EMBL" id="CP035108">
    <property type="protein sequence ID" value="QAR32248.1"/>
    <property type="molecule type" value="Genomic_DNA"/>
</dbReference>
<dbReference type="InterPro" id="IPR031316">
    <property type="entry name" value="FlgM_C"/>
</dbReference>
<evidence type="ECO:0000313" key="12">
    <source>
        <dbReference type="Proteomes" id="UP000287502"/>
    </source>
</evidence>
<dbReference type="Proteomes" id="UP000287502">
    <property type="component" value="Chromosome"/>
</dbReference>
<organism evidence="11 12">
    <name type="scientific">Geovibrio thiophilus</name>
    <dbReference type="NCBI Taxonomy" id="139438"/>
    <lineage>
        <taxon>Bacteria</taxon>
        <taxon>Pseudomonadati</taxon>
        <taxon>Deferribacterota</taxon>
        <taxon>Deferribacteres</taxon>
        <taxon>Deferribacterales</taxon>
        <taxon>Geovibrionaceae</taxon>
        <taxon>Geovibrio</taxon>
    </lineage>
</organism>
<keyword evidence="3" id="KW-0678">Repressor</keyword>
<dbReference type="OrthoDB" id="9797114at2"/>
<dbReference type="KEGG" id="gtl:EP073_02200"/>
<dbReference type="NCBIfam" id="TIGR03824">
    <property type="entry name" value="FlgM_jcvi"/>
    <property type="match status" value="1"/>
</dbReference>
<evidence type="ECO:0000256" key="8">
    <source>
        <dbReference type="ARBA" id="ARBA00030117"/>
    </source>
</evidence>
<evidence type="ECO:0000256" key="7">
    <source>
        <dbReference type="ARBA" id="ARBA00024739"/>
    </source>
</evidence>
<protein>
    <recommendedName>
        <fullName evidence="2">Negative regulator of flagellin synthesis</fullName>
    </recommendedName>
    <alternativeName>
        <fullName evidence="8">Anti-sigma-28 factor</fullName>
    </alternativeName>
</protein>
<evidence type="ECO:0000313" key="11">
    <source>
        <dbReference type="EMBL" id="QAR32248.1"/>
    </source>
</evidence>
<dbReference type="AlphaFoldDB" id="A0A3R5X1L0"/>
<gene>
    <name evidence="11" type="primary">flgM</name>
    <name evidence="11" type="ORF">EP073_02200</name>
</gene>
<comment type="function">
    <text evidence="7">Responsible for the coupling of flagellin expression to flagellar assembly by preventing expression of the flagellin genes when a component of the middle class of proteins is defective. It negatively regulates flagellar genes by inhibiting the activity of FliA by directly binding to FliA.</text>
</comment>
<feature type="region of interest" description="Disordered" evidence="9">
    <location>
        <begin position="1"/>
        <end position="46"/>
    </location>
</feature>
<name>A0A3R5X1L0_9BACT</name>
<keyword evidence="11" id="KW-0969">Cilium</keyword>
<evidence type="ECO:0000259" key="10">
    <source>
        <dbReference type="Pfam" id="PF04316"/>
    </source>
</evidence>
<dbReference type="GO" id="GO:0045892">
    <property type="term" value="P:negative regulation of DNA-templated transcription"/>
    <property type="evidence" value="ECO:0007669"/>
    <property type="project" value="InterPro"/>
</dbReference>
<keyword evidence="11" id="KW-0282">Flagellum</keyword>
<dbReference type="InterPro" id="IPR007412">
    <property type="entry name" value="FlgM"/>
</dbReference>
<keyword evidence="4" id="KW-1005">Bacterial flagellum biogenesis</keyword>
<dbReference type="RefSeq" id="WP_128465535.1">
    <property type="nucleotide sequence ID" value="NZ_CP035108.1"/>
</dbReference>
<evidence type="ECO:0000256" key="4">
    <source>
        <dbReference type="ARBA" id="ARBA00022795"/>
    </source>
</evidence>
<dbReference type="GO" id="GO:0044781">
    <property type="term" value="P:bacterial-type flagellum organization"/>
    <property type="evidence" value="ECO:0007669"/>
    <property type="project" value="UniProtKB-KW"/>
</dbReference>
<evidence type="ECO:0000256" key="5">
    <source>
        <dbReference type="ARBA" id="ARBA00023015"/>
    </source>
</evidence>
<comment type="similarity">
    <text evidence="1">Belongs to the FlgM family.</text>
</comment>
<sequence>MRIEDKISLSLKKTEQSEQTKTKKSESSSVKKSAETDSVSLSSGAKEAVAVSKKLKAASDIRIDLVNEIRGKIENGTYEVSGKQVAEKVVNAAIDDIF</sequence>
<reference evidence="11 12" key="1">
    <citation type="submission" date="2019-01" db="EMBL/GenBank/DDBJ databases">
        <title>Geovibrio thiophilus DSM 11263, complete genome.</title>
        <authorList>
            <person name="Spring S."/>
            <person name="Bunk B."/>
            <person name="Sproer C."/>
        </authorList>
    </citation>
    <scope>NUCLEOTIDE SEQUENCE [LARGE SCALE GENOMIC DNA]</scope>
    <source>
        <strain evidence="11 12">DSM 11263</strain>
    </source>
</reference>
<accession>A0A3R5X1L0</accession>
<evidence type="ECO:0000256" key="3">
    <source>
        <dbReference type="ARBA" id="ARBA00022491"/>
    </source>
</evidence>
<evidence type="ECO:0000256" key="1">
    <source>
        <dbReference type="ARBA" id="ARBA00005322"/>
    </source>
</evidence>